<dbReference type="InterPro" id="IPR023367">
    <property type="entry name" value="Peptidase_M42_dom2"/>
</dbReference>
<evidence type="ECO:0000256" key="2">
    <source>
        <dbReference type="ARBA" id="ARBA00022438"/>
    </source>
</evidence>
<dbReference type="Proteomes" id="UP001332192">
    <property type="component" value="Chromosome"/>
</dbReference>
<evidence type="ECO:0000256" key="3">
    <source>
        <dbReference type="ARBA" id="ARBA00022670"/>
    </source>
</evidence>
<accession>A0ABZ1BUL0</accession>
<sequence length="347" mass="37303">MANDVTSLALVDRIERLANLTGPSGHEAPVRREIRAQVEPLADEVWEDALGNLYAVKRPRDGGCSGRPRKVMLAAHMDEIGVVVTHIDERGFLRFAAVGGVSPAVLLGQRVVFQDGTVGVVDAEHLEEIKDLKLERMFIDIGAPNAERAREKVSVGAMATYHRTAERLDGGRRLAGKAMDDRAGCGAVIEALARLERPCHEVTAVFTVQEEVGSRGARPAAFRVAPDVALAVDVTATGDTPKARTMAVSLGQGVAIKVKDRSVITHPGLRQLLVERARQHGIPYQMEVLDFGGTDAGPIHTSRDGVPSAVLSIPTRYVHTPGEVVDLGDAEATVRLLVQLLQDEIPL</sequence>
<keyword evidence="4" id="KW-0479">Metal-binding</keyword>
<dbReference type="Pfam" id="PF05343">
    <property type="entry name" value="Peptidase_M42"/>
    <property type="match status" value="1"/>
</dbReference>
<dbReference type="SUPFAM" id="SSF101821">
    <property type="entry name" value="Aminopeptidase/glucanase lid domain"/>
    <property type="match status" value="1"/>
</dbReference>
<keyword evidence="5" id="KW-0378">Hydrolase</keyword>
<dbReference type="PANTHER" id="PTHR32481:SF0">
    <property type="entry name" value="AMINOPEPTIDASE YPDE-RELATED"/>
    <property type="match status" value="1"/>
</dbReference>
<dbReference type="InterPro" id="IPR051464">
    <property type="entry name" value="Peptidase_M42_aminopept"/>
</dbReference>
<dbReference type="InterPro" id="IPR008007">
    <property type="entry name" value="Peptidase_M42"/>
</dbReference>
<dbReference type="SUPFAM" id="SSF53187">
    <property type="entry name" value="Zn-dependent exopeptidases"/>
    <property type="match status" value="1"/>
</dbReference>
<keyword evidence="2" id="KW-0031">Aminopeptidase</keyword>
<evidence type="ECO:0000256" key="6">
    <source>
        <dbReference type="PIRNR" id="PIRNR001123"/>
    </source>
</evidence>
<keyword evidence="8" id="KW-1185">Reference proteome</keyword>
<protein>
    <submittedName>
        <fullName evidence="7">M42 family metallopeptidase</fullName>
    </submittedName>
</protein>
<gene>
    <name evidence="7" type="ORF">U7230_10145</name>
</gene>
<dbReference type="RefSeq" id="WP_324715730.1">
    <property type="nucleotide sequence ID" value="NZ_CP141615.1"/>
</dbReference>
<dbReference type="PANTHER" id="PTHR32481">
    <property type="entry name" value="AMINOPEPTIDASE"/>
    <property type="match status" value="1"/>
</dbReference>
<dbReference type="Gene3D" id="3.40.630.10">
    <property type="entry name" value="Zn peptidases"/>
    <property type="match status" value="1"/>
</dbReference>
<evidence type="ECO:0000256" key="5">
    <source>
        <dbReference type="ARBA" id="ARBA00022801"/>
    </source>
</evidence>
<dbReference type="Gene3D" id="2.40.30.40">
    <property type="entry name" value="Peptidase M42, domain 2"/>
    <property type="match status" value="1"/>
</dbReference>
<organism evidence="7 8">
    <name type="scientific">Carboxydichorda subterranea</name>
    <dbReference type="NCBI Taxonomy" id="3109565"/>
    <lineage>
        <taxon>Bacteria</taxon>
        <taxon>Bacillati</taxon>
        <taxon>Bacillota</taxon>
        <taxon>Limnochordia</taxon>
        <taxon>Limnochordales</taxon>
        <taxon>Geochordaceae</taxon>
        <taxon>Carboxydichorda</taxon>
    </lineage>
</organism>
<dbReference type="PIRSF" id="PIRSF001123">
    <property type="entry name" value="PepA_GA"/>
    <property type="match status" value="1"/>
</dbReference>
<evidence type="ECO:0000256" key="4">
    <source>
        <dbReference type="ARBA" id="ARBA00022723"/>
    </source>
</evidence>
<keyword evidence="3" id="KW-0645">Protease</keyword>
<dbReference type="EMBL" id="CP141615">
    <property type="protein sequence ID" value="WRP16457.1"/>
    <property type="molecule type" value="Genomic_DNA"/>
</dbReference>
<evidence type="ECO:0000256" key="1">
    <source>
        <dbReference type="ARBA" id="ARBA00006272"/>
    </source>
</evidence>
<name>A0ABZ1BUL0_9FIRM</name>
<reference evidence="7 8" key="1">
    <citation type="journal article" date="2024" name="Front. Microbiol.">
        <title>Novel thermophilic genera Geochorda gen. nov. and Carboxydochorda gen. nov. from the deep terrestrial subsurface reveal the ecophysiological diversity in the class Limnochordia.</title>
        <authorList>
            <person name="Karnachuk O.V."/>
            <person name="Lukina A.P."/>
            <person name="Avakyan M.R."/>
            <person name="Kadnikov V.V."/>
            <person name="Begmatov S."/>
            <person name="Beletsky A.V."/>
            <person name="Vlasova K.G."/>
            <person name="Novikov A.A."/>
            <person name="Shcherbakova V.A."/>
            <person name="Mardanov A.V."/>
            <person name="Ravin N.V."/>
        </authorList>
    </citation>
    <scope>NUCLEOTIDE SEQUENCE [LARGE SCALE GENOMIC DNA]</scope>
    <source>
        <strain evidence="7 8">L945</strain>
    </source>
</reference>
<evidence type="ECO:0000313" key="8">
    <source>
        <dbReference type="Proteomes" id="UP001332192"/>
    </source>
</evidence>
<comment type="similarity">
    <text evidence="1 6">Belongs to the peptidase M42 family.</text>
</comment>
<proteinExistence type="inferred from homology"/>
<dbReference type="CDD" id="cd05656">
    <property type="entry name" value="M42_Frv"/>
    <property type="match status" value="1"/>
</dbReference>
<evidence type="ECO:0000313" key="7">
    <source>
        <dbReference type="EMBL" id="WRP16457.1"/>
    </source>
</evidence>